<dbReference type="Gene3D" id="3.10.450.50">
    <property type="match status" value="1"/>
</dbReference>
<dbReference type="SUPFAM" id="SSF54427">
    <property type="entry name" value="NTF2-like"/>
    <property type="match status" value="1"/>
</dbReference>
<dbReference type="InterPro" id="IPR032710">
    <property type="entry name" value="NTF2-like_dom_sf"/>
</dbReference>
<dbReference type="PANTHER" id="PTHR41252:SF1">
    <property type="entry name" value="BLR2505 PROTEIN"/>
    <property type="match status" value="1"/>
</dbReference>
<name>A0A4U0XE40_9PEZI</name>
<accession>A0A4U0XE40</accession>
<reference evidence="1 2" key="1">
    <citation type="submission" date="2017-03" db="EMBL/GenBank/DDBJ databases">
        <title>Genomes of endolithic fungi from Antarctica.</title>
        <authorList>
            <person name="Coleine C."/>
            <person name="Masonjones S."/>
            <person name="Stajich J.E."/>
        </authorList>
    </citation>
    <scope>NUCLEOTIDE SEQUENCE [LARGE SCALE GENOMIC DNA]</scope>
    <source>
        <strain evidence="1 2">CCFEE 5187</strain>
    </source>
</reference>
<sequence length="211" mass="23270">MVRRDRAGGAKDAVRQDTAVQVTPQQADLVDSSAIILHSVDCAQNTRFLLQDYIQILLTITAMTLALTVDEVRSILEPAARGEWAPFMEAVDAEVRWVIGSEEKSAANMTGTYNLASWQSEVAIPLAARLDGLPKMKIESLTIAGQTAIAECFGSATQKNGRPYHNRSYVWFLKFSPESGKIIEIREYLDTALVREVNLNNELANKEDGKG</sequence>
<comment type="caution">
    <text evidence="1">The sequence shown here is derived from an EMBL/GenBank/DDBJ whole genome shotgun (WGS) entry which is preliminary data.</text>
</comment>
<proteinExistence type="predicted"/>
<dbReference type="Proteomes" id="UP000308768">
    <property type="component" value="Unassembled WGS sequence"/>
</dbReference>
<dbReference type="OrthoDB" id="10264449at2759"/>
<gene>
    <name evidence="1" type="ORF">B0A49_03271</name>
</gene>
<evidence type="ECO:0008006" key="3">
    <source>
        <dbReference type="Google" id="ProtNLM"/>
    </source>
</evidence>
<evidence type="ECO:0000313" key="2">
    <source>
        <dbReference type="Proteomes" id="UP000308768"/>
    </source>
</evidence>
<organism evidence="1 2">
    <name type="scientific">Cryomyces minteri</name>
    <dbReference type="NCBI Taxonomy" id="331657"/>
    <lineage>
        <taxon>Eukaryota</taxon>
        <taxon>Fungi</taxon>
        <taxon>Dikarya</taxon>
        <taxon>Ascomycota</taxon>
        <taxon>Pezizomycotina</taxon>
        <taxon>Dothideomycetes</taxon>
        <taxon>Dothideomycetes incertae sedis</taxon>
        <taxon>Cryomyces</taxon>
    </lineage>
</organism>
<protein>
    <recommendedName>
        <fullName evidence="3">SnoaL-like domain-containing protein</fullName>
    </recommendedName>
</protein>
<dbReference type="EMBL" id="NAJN01000315">
    <property type="protein sequence ID" value="TKA75072.1"/>
    <property type="molecule type" value="Genomic_DNA"/>
</dbReference>
<dbReference type="AlphaFoldDB" id="A0A4U0XE40"/>
<evidence type="ECO:0000313" key="1">
    <source>
        <dbReference type="EMBL" id="TKA75072.1"/>
    </source>
</evidence>
<keyword evidence="2" id="KW-1185">Reference proteome</keyword>
<dbReference type="PANTHER" id="PTHR41252">
    <property type="entry name" value="BLR2505 PROTEIN"/>
    <property type="match status" value="1"/>
</dbReference>